<name>S9QQ90_9RHOB</name>
<dbReference type="EMBL" id="APVH01000015">
    <property type="protein sequence ID" value="EPX83561.1"/>
    <property type="molecule type" value="Genomic_DNA"/>
</dbReference>
<comment type="caution">
    <text evidence="2">The sequence shown here is derived from an EMBL/GenBank/DDBJ whole genome shotgun (WGS) entry which is preliminary data.</text>
</comment>
<evidence type="ECO:0000313" key="2">
    <source>
        <dbReference type="EMBL" id="EPX83561.1"/>
    </source>
</evidence>
<protein>
    <submittedName>
        <fullName evidence="2">Uncharacterized protein</fullName>
    </submittedName>
</protein>
<proteinExistence type="predicted"/>
<evidence type="ECO:0000313" key="3">
    <source>
        <dbReference type="Proteomes" id="UP000015347"/>
    </source>
</evidence>
<feature type="region of interest" description="Disordered" evidence="1">
    <location>
        <begin position="1"/>
        <end position="76"/>
    </location>
</feature>
<evidence type="ECO:0000256" key="1">
    <source>
        <dbReference type="SAM" id="MobiDB-lite"/>
    </source>
</evidence>
<dbReference type="HOGENOM" id="CLU_2652344_0_0_5"/>
<accession>S9QQ90</accession>
<dbReference type="Proteomes" id="UP000015347">
    <property type="component" value="Unassembled WGS sequence"/>
</dbReference>
<reference evidence="3" key="1">
    <citation type="journal article" date="2014" name="Stand. Genomic Sci.">
        <title>Genome sequence of the exopolysaccharide-producing Salipiger mucosus type strain (DSM 16094(T)), a moderately halophilic member of the Roseobacter clade.</title>
        <authorList>
            <person name="Riedel T."/>
            <person name="Spring S."/>
            <person name="Fiebig A."/>
            <person name="Petersen J."/>
            <person name="Kyrpides N.C."/>
            <person name="Goker M."/>
            <person name="Klenk H.P."/>
        </authorList>
    </citation>
    <scope>NUCLEOTIDE SEQUENCE [LARGE SCALE GENOMIC DNA]</scope>
    <source>
        <strain evidence="3">DSM 16094</strain>
    </source>
</reference>
<gene>
    <name evidence="2" type="ORF">Salmuc_02169</name>
</gene>
<organism evidence="2 3">
    <name type="scientific">Salipiger mucosus DSM 16094</name>
    <dbReference type="NCBI Taxonomy" id="1123237"/>
    <lineage>
        <taxon>Bacteria</taxon>
        <taxon>Pseudomonadati</taxon>
        <taxon>Pseudomonadota</taxon>
        <taxon>Alphaproteobacteria</taxon>
        <taxon>Rhodobacterales</taxon>
        <taxon>Roseobacteraceae</taxon>
        <taxon>Salipiger</taxon>
    </lineage>
</organism>
<keyword evidence="3" id="KW-1185">Reference proteome</keyword>
<sequence length="76" mass="8605">MSISGADDSFPGRQPKPKSFNMTDQNKDQTSETEDATQEEKTARQRFLSPAQRKLLQGGMRSLQENGPTYDDLKNR</sequence>
<dbReference type="STRING" id="1123237.Salmuc_02169"/>
<dbReference type="AlphaFoldDB" id="S9QQ90"/>